<evidence type="ECO:0000259" key="4">
    <source>
        <dbReference type="PROSITE" id="PS51880"/>
    </source>
</evidence>
<dbReference type="FunFam" id="3.10.20.30:FF:000002">
    <property type="entry name" value="GTP pyrophosphokinase (RelA/SpoT)"/>
    <property type="match status" value="1"/>
</dbReference>
<dbReference type="Gene3D" id="3.30.460.10">
    <property type="entry name" value="Beta Polymerase, domain 2"/>
    <property type="match status" value="1"/>
</dbReference>
<evidence type="ECO:0000256" key="2">
    <source>
        <dbReference type="RuleBase" id="RU003847"/>
    </source>
</evidence>
<dbReference type="InterPro" id="IPR033655">
    <property type="entry name" value="TGS_RelA/SpoT"/>
</dbReference>
<proteinExistence type="inferred from homology"/>
<keyword evidence="6" id="KW-1185">Reference proteome</keyword>
<dbReference type="FunFam" id="1.10.3210.10:FF:000001">
    <property type="entry name" value="GTP pyrophosphokinase RelA"/>
    <property type="match status" value="1"/>
</dbReference>
<dbReference type="SUPFAM" id="SSF109604">
    <property type="entry name" value="HD-domain/PDEase-like"/>
    <property type="match status" value="1"/>
</dbReference>
<dbReference type="InterPro" id="IPR012676">
    <property type="entry name" value="TGS-like"/>
</dbReference>
<dbReference type="Pfam" id="PF19296">
    <property type="entry name" value="RelA_AH_RIS"/>
    <property type="match status" value="1"/>
</dbReference>
<keyword evidence="5" id="KW-0808">Transferase</keyword>
<dbReference type="Proteomes" id="UP000184192">
    <property type="component" value="Unassembled WGS sequence"/>
</dbReference>
<dbReference type="SUPFAM" id="SSF55021">
    <property type="entry name" value="ACT-like"/>
    <property type="match status" value="1"/>
</dbReference>
<dbReference type="PROSITE" id="PS51831">
    <property type="entry name" value="HD"/>
    <property type="match status" value="1"/>
</dbReference>
<evidence type="ECO:0000256" key="1">
    <source>
        <dbReference type="ARBA" id="ARBA00025704"/>
    </source>
</evidence>
<protein>
    <submittedName>
        <fullName evidence="5">GTP pyrophosphokinase</fullName>
    </submittedName>
</protein>
<gene>
    <name evidence="5" type="ORF">SAMN05444350_102262</name>
</gene>
<evidence type="ECO:0000313" key="5">
    <source>
        <dbReference type="EMBL" id="SHI45709.1"/>
    </source>
</evidence>
<name>A0A1M6BAF0_9BACE</name>
<dbReference type="InterPro" id="IPR012675">
    <property type="entry name" value="Beta-grasp_dom_sf"/>
</dbReference>
<dbReference type="InterPro" id="IPR043519">
    <property type="entry name" value="NT_sf"/>
</dbReference>
<dbReference type="PROSITE" id="PS51880">
    <property type="entry name" value="TGS"/>
    <property type="match status" value="1"/>
</dbReference>
<dbReference type="Pfam" id="PF04607">
    <property type="entry name" value="RelA_SpoT"/>
    <property type="match status" value="1"/>
</dbReference>
<dbReference type="CDD" id="cd04876">
    <property type="entry name" value="ACT_RelA-SpoT"/>
    <property type="match status" value="1"/>
</dbReference>
<dbReference type="InterPro" id="IPR003607">
    <property type="entry name" value="HD/PDEase_dom"/>
</dbReference>
<dbReference type="CDD" id="cd01668">
    <property type="entry name" value="TGS_RSH"/>
    <property type="match status" value="1"/>
</dbReference>
<dbReference type="SMART" id="SM00954">
    <property type="entry name" value="RelA_SpoT"/>
    <property type="match status" value="1"/>
</dbReference>
<dbReference type="EMBL" id="FQZN01000002">
    <property type="protein sequence ID" value="SHI45709.1"/>
    <property type="molecule type" value="Genomic_DNA"/>
</dbReference>
<dbReference type="NCBIfam" id="TIGR00691">
    <property type="entry name" value="spoT_relA"/>
    <property type="match status" value="1"/>
</dbReference>
<dbReference type="eggNOG" id="COG0317">
    <property type="taxonomic scope" value="Bacteria"/>
</dbReference>
<dbReference type="PANTHER" id="PTHR21262:SF31">
    <property type="entry name" value="GTP PYROPHOSPHOKINASE"/>
    <property type="match status" value="1"/>
</dbReference>
<dbReference type="GO" id="GO:0005886">
    <property type="term" value="C:plasma membrane"/>
    <property type="evidence" value="ECO:0007669"/>
    <property type="project" value="TreeGrafter"/>
</dbReference>
<dbReference type="InterPro" id="IPR045865">
    <property type="entry name" value="ACT-like_dom_sf"/>
</dbReference>
<dbReference type="Gene3D" id="3.30.70.260">
    <property type="match status" value="1"/>
</dbReference>
<dbReference type="Gene3D" id="3.10.20.30">
    <property type="match status" value="1"/>
</dbReference>
<comment type="pathway">
    <text evidence="1">Purine metabolism.</text>
</comment>
<dbReference type="Pfam" id="PF02824">
    <property type="entry name" value="TGS"/>
    <property type="match status" value="1"/>
</dbReference>
<dbReference type="PANTHER" id="PTHR21262">
    <property type="entry name" value="GUANOSINE-3',5'-BIS DIPHOSPHATE 3'-PYROPHOSPHOHYDROLASE"/>
    <property type="match status" value="1"/>
</dbReference>
<keyword evidence="5" id="KW-0418">Kinase</keyword>
<dbReference type="GO" id="GO:0016301">
    <property type="term" value="F:kinase activity"/>
    <property type="evidence" value="ECO:0007669"/>
    <property type="project" value="UniProtKB-KW"/>
</dbReference>
<dbReference type="InterPro" id="IPR002912">
    <property type="entry name" value="ACT_dom"/>
</dbReference>
<dbReference type="InterPro" id="IPR045600">
    <property type="entry name" value="RelA/SpoT_AH_RIS"/>
</dbReference>
<evidence type="ECO:0000313" key="6">
    <source>
        <dbReference type="Proteomes" id="UP000184192"/>
    </source>
</evidence>
<dbReference type="Pfam" id="PF13328">
    <property type="entry name" value="HD_4"/>
    <property type="match status" value="1"/>
</dbReference>
<dbReference type="CDD" id="cd05399">
    <property type="entry name" value="NT_Rel-Spo_like"/>
    <property type="match status" value="1"/>
</dbReference>
<dbReference type="InterPro" id="IPR007685">
    <property type="entry name" value="RelA_SpoT"/>
</dbReference>
<organism evidence="5 6">
    <name type="scientific">Bacteroides stercorirosoris</name>
    <dbReference type="NCBI Taxonomy" id="871324"/>
    <lineage>
        <taxon>Bacteria</taxon>
        <taxon>Pseudomonadati</taxon>
        <taxon>Bacteroidota</taxon>
        <taxon>Bacteroidia</taxon>
        <taxon>Bacteroidales</taxon>
        <taxon>Bacteroidaceae</taxon>
        <taxon>Bacteroides</taxon>
    </lineage>
</organism>
<feature type="domain" description="TGS" evidence="4">
    <location>
        <begin position="429"/>
        <end position="490"/>
    </location>
</feature>
<dbReference type="InterPro" id="IPR006674">
    <property type="entry name" value="HD_domain"/>
</dbReference>
<sequence length="771" mass="88297">MYGVEICLFLQQLKKGEQVMEENVSQKDKEKVEEEMIEQAFQQLLNDYLATKHRKRIEIITKAFNFANQAHKGIKRRSGEPYIMHPLAVAQIVCTEIGLGSTSICAALLHDVVEDTDYTVEDIENIFGPKIAQIVDGLTKISGGIFGDRASAQAENFKKLLLTMSDDIRVILIKIADRLHNMRTLGSMLPNKQFKIAGETLYIYAPLANRLGLYKIKTELENLSFRYEHPEEYHEIEEKLAATATERDKVFKEFTAPIRAQLDKMGLKYRILARVKSIFSIWNKMQTKHVPFEEIYDLLAVRIIFEPRNTDEELNDCFDIYVSISKIYKPHPDRLRDWVSHPKANGYQALHVTLMGNNGQWIEVQIRSERMNDVAEQGFAAHWKYKEGGGSEDEGELDKWLRTIKEILDDPQPDAIDFLDTIKLNLFASEIFVFTPKGEIKTMPQNSTALDFAFSLHTDIGSHCIGAKVNHKLVPLSHKLQSGDQVEVLTSKSQRVQPEWEVFATTARARAKIAAILRKEQRTSQKEGETLLNEFFKKEELRLDDVLIDKLVKAHNMKSRDELLIAIGNKKIVLGDLDKNALKEKQGTNWKKFLTFSFGSNKDNKEPVEEKAPQEKEKINTKQILKLTEENIQKSYIMAECCHPIPGDDVLGYIDENDRIIIHKRQCPIAARLKSSYGNRILATEWDTHKELSFLVNIYIKGIDAMGLLNEVTQVISRQLNVNIRKLAIETTDGIFEGNLQLYVHDVDDVKTICNNLKQIQNIKQVTRVEA</sequence>
<dbReference type="InterPro" id="IPR004811">
    <property type="entry name" value="RelA/Spo_fam"/>
</dbReference>
<dbReference type="InterPro" id="IPR004095">
    <property type="entry name" value="TGS"/>
</dbReference>
<accession>A0A1M6BAF0</accession>
<feature type="domain" description="HD" evidence="3">
    <location>
        <begin position="82"/>
        <end position="182"/>
    </location>
</feature>
<dbReference type="SUPFAM" id="SSF81271">
    <property type="entry name" value="TGS-like"/>
    <property type="match status" value="1"/>
</dbReference>
<dbReference type="GO" id="GO:0015969">
    <property type="term" value="P:guanosine tetraphosphate metabolic process"/>
    <property type="evidence" value="ECO:0007669"/>
    <property type="project" value="InterPro"/>
</dbReference>
<dbReference type="SMART" id="SM00471">
    <property type="entry name" value="HDc"/>
    <property type="match status" value="1"/>
</dbReference>
<evidence type="ECO:0000259" key="3">
    <source>
        <dbReference type="PROSITE" id="PS51831"/>
    </source>
</evidence>
<dbReference type="Gene3D" id="1.10.3210.10">
    <property type="entry name" value="Hypothetical protein af1432"/>
    <property type="match status" value="1"/>
</dbReference>
<comment type="similarity">
    <text evidence="2">Belongs to the relA/spoT family.</text>
</comment>
<dbReference type="CDD" id="cd00077">
    <property type="entry name" value="HDc"/>
    <property type="match status" value="1"/>
</dbReference>
<dbReference type="SUPFAM" id="SSF81301">
    <property type="entry name" value="Nucleotidyltransferase"/>
    <property type="match status" value="1"/>
</dbReference>
<reference evidence="6" key="1">
    <citation type="submission" date="2016-11" db="EMBL/GenBank/DDBJ databases">
        <authorList>
            <person name="Varghese N."/>
            <person name="Submissions S."/>
        </authorList>
    </citation>
    <scope>NUCLEOTIDE SEQUENCE [LARGE SCALE GENOMIC DNA]</scope>
    <source>
        <strain evidence="6">DSM 26884</strain>
    </source>
</reference>
<comment type="function">
    <text evidence="2">In eubacteria ppGpp (guanosine 3'-diphosphate 5'-diphosphate) is a mediator of the stringent response that coordinates a variety of cellular activities in response to changes in nutritional abundance.</text>
</comment>
<dbReference type="Pfam" id="PF13291">
    <property type="entry name" value="ACT_4"/>
    <property type="match status" value="1"/>
</dbReference>
<dbReference type="AlphaFoldDB" id="A0A1M6BAF0"/>